<gene>
    <name evidence="2" type="ORF">KAK11_18605</name>
</gene>
<dbReference type="InterPro" id="IPR016040">
    <property type="entry name" value="NAD(P)-bd_dom"/>
</dbReference>
<keyword evidence="3" id="KW-1185">Reference proteome</keyword>
<reference evidence="2 3" key="1">
    <citation type="submission" date="2021-04" db="EMBL/GenBank/DDBJ databases">
        <title>The genome sequence of type strain Ideonella paludis KCTC 32238.</title>
        <authorList>
            <person name="Liu Y."/>
        </authorList>
    </citation>
    <scope>NUCLEOTIDE SEQUENCE [LARGE SCALE GENOMIC DNA]</scope>
    <source>
        <strain evidence="2 3">KCTC 32238</strain>
    </source>
</reference>
<evidence type="ECO:0000313" key="3">
    <source>
        <dbReference type="Proteomes" id="UP000672097"/>
    </source>
</evidence>
<dbReference type="SUPFAM" id="SSF51735">
    <property type="entry name" value="NAD(P)-binding Rossmann-fold domains"/>
    <property type="match status" value="1"/>
</dbReference>
<dbReference type="Pfam" id="PF13460">
    <property type="entry name" value="NAD_binding_10"/>
    <property type="match status" value="1"/>
</dbReference>
<feature type="domain" description="NAD(P)-binding" evidence="1">
    <location>
        <begin position="8"/>
        <end position="157"/>
    </location>
</feature>
<proteinExistence type="predicted"/>
<dbReference type="EMBL" id="JAGQDG010000008">
    <property type="protein sequence ID" value="MBQ0937343.1"/>
    <property type="molecule type" value="Genomic_DNA"/>
</dbReference>
<sequence length="209" mass="21768">MTQLLLLGATGLVGQQVLAQALANPAVARVVAPTRRPLAPHPKLLNPIVDFKALPQADWWAADAVVCCLGTTLKLAGSPAAFREVDHDFVLAAARLARAAGTPTFALNSSLGAAASSGNLYLRTKGETEDALAALGFTSLTVVRPSLLDGGPRPDSRPGEALGLWFARVARPLIPARYRAVRTEAVARALLQAALRPAAGQSVVENDAL</sequence>
<dbReference type="InterPro" id="IPR036291">
    <property type="entry name" value="NAD(P)-bd_dom_sf"/>
</dbReference>
<dbReference type="Gene3D" id="3.40.50.720">
    <property type="entry name" value="NAD(P)-binding Rossmann-like Domain"/>
    <property type="match status" value="1"/>
</dbReference>
<evidence type="ECO:0000313" key="2">
    <source>
        <dbReference type="EMBL" id="MBQ0937343.1"/>
    </source>
</evidence>
<evidence type="ECO:0000259" key="1">
    <source>
        <dbReference type="Pfam" id="PF13460"/>
    </source>
</evidence>
<dbReference type="Proteomes" id="UP000672097">
    <property type="component" value="Unassembled WGS sequence"/>
</dbReference>
<protein>
    <submittedName>
        <fullName evidence="2">NAD(P)H-binding protein</fullName>
    </submittedName>
</protein>
<organism evidence="2 3">
    <name type="scientific">Ideonella paludis</name>
    <dbReference type="NCBI Taxonomy" id="1233411"/>
    <lineage>
        <taxon>Bacteria</taxon>
        <taxon>Pseudomonadati</taxon>
        <taxon>Pseudomonadota</taxon>
        <taxon>Betaproteobacteria</taxon>
        <taxon>Burkholderiales</taxon>
        <taxon>Sphaerotilaceae</taxon>
        <taxon>Ideonella</taxon>
    </lineage>
</organism>
<comment type="caution">
    <text evidence="2">The sequence shown here is derived from an EMBL/GenBank/DDBJ whole genome shotgun (WGS) entry which is preliminary data.</text>
</comment>
<dbReference type="RefSeq" id="WP_210810864.1">
    <property type="nucleotide sequence ID" value="NZ_JAGQDG010000008.1"/>
</dbReference>
<accession>A0ABS5E1Q2</accession>
<dbReference type="PANTHER" id="PTHR14097:SF7">
    <property type="entry name" value="OXIDOREDUCTASE HTATIP2"/>
    <property type="match status" value="1"/>
</dbReference>
<dbReference type="PANTHER" id="PTHR14097">
    <property type="entry name" value="OXIDOREDUCTASE HTATIP2"/>
    <property type="match status" value="1"/>
</dbReference>
<name>A0ABS5E1Q2_9BURK</name>